<keyword evidence="1" id="KW-0472">Membrane</keyword>
<dbReference type="EMBL" id="JAHQZT010000034">
    <property type="protein sequence ID" value="MBV0934731.1"/>
    <property type="molecule type" value="Genomic_DNA"/>
</dbReference>
<feature type="transmembrane region" description="Helical" evidence="1">
    <location>
        <begin position="172"/>
        <end position="191"/>
    </location>
</feature>
<sequence>MATDLKQDNKKSIFLLLSAVIIVCGLIQSGLDTLTMWTDLLITGTLSPVIAASALVLTNLLPASAKHKVVFTRLVDEMPGSRVDRLCRKDSRLVYSDLVARWPEIFSDDAPPDARNAMWYRNIYKPVQDVDSVLQSHRWFLLYRDTLSGLISITLLIGLWDALGNPSLLGEIKPLVYGALAGCSLIVLIAARNMGNRFVVNAVAAAL</sequence>
<accession>A0ABS6MEJ0</accession>
<feature type="transmembrane region" description="Helical" evidence="1">
    <location>
        <begin position="141"/>
        <end position="160"/>
    </location>
</feature>
<feature type="transmembrane region" description="Helical" evidence="1">
    <location>
        <begin position="12"/>
        <end position="31"/>
    </location>
</feature>
<evidence type="ECO:0000313" key="3">
    <source>
        <dbReference type="Proteomes" id="UP000755551"/>
    </source>
</evidence>
<name>A0ABS6MEJ0_9GAMM</name>
<dbReference type="Proteomes" id="UP000755551">
    <property type="component" value="Unassembled WGS sequence"/>
</dbReference>
<reference evidence="2 3" key="1">
    <citation type="submission" date="2021-06" db="EMBL/GenBank/DDBJ databases">
        <title>Bacterium isolated from marine sediment.</title>
        <authorList>
            <person name="Zhu K.-L."/>
            <person name="Du Z.-J."/>
            <person name="Liang Q.-Y."/>
        </authorList>
    </citation>
    <scope>NUCLEOTIDE SEQUENCE [LARGE SCALE GENOMIC DNA]</scope>
    <source>
        <strain evidence="2 3">A346</strain>
    </source>
</reference>
<evidence type="ECO:0000256" key="1">
    <source>
        <dbReference type="SAM" id="Phobius"/>
    </source>
</evidence>
<evidence type="ECO:0000313" key="2">
    <source>
        <dbReference type="EMBL" id="MBV0934731.1"/>
    </source>
</evidence>
<gene>
    <name evidence="2" type="ORF">KTN04_15440</name>
</gene>
<comment type="caution">
    <text evidence="2">The sequence shown here is derived from an EMBL/GenBank/DDBJ whole genome shotgun (WGS) entry which is preliminary data.</text>
</comment>
<feature type="transmembrane region" description="Helical" evidence="1">
    <location>
        <begin position="37"/>
        <end position="61"/>
    </location>
</feature>
<keyword evidence="3" id="KW-1185">Reference proteome</keyword>
<keyword evidence="1" id="KW-1133">Transmembrane helix</keyword>
<organism evidence="2 3">
    <name type="scientific">Marinobacterium weihaiense</name>
    <dbReference type="NCBI Taxonomy" id="2851016"/>
    <lineage>
        <taxon>Bacteria</taxon>
        <taxon>Pseudomonadati</taxon>
        <taxon>Pseudomonadota</taxon>
        <taxon>Gammaproteobacteria</taxon>
        <taxon>Oceanospirillales</taxon>
        <taxon>Oceanospirillaceae</taxon>
        <taxon>Marinobacterium</taxon>
    </lineage>
</organism>
<proteinExistence type="predicted"/>
<protein>
    <submittedName>
        <fullName evidence="2">Uncharacterized protein</fullName>
    </submittedName>
</protein>
<keyword evidence="1" id="KW-0812">Transmembrane</keyword>
<dbReference type="RefSeq" id="WP_217336132.1">
    <property type="nucleotide sequence ID" value="NZ_JAHQZT010000034.1"/>
</dbReference>